<evidence type="ECO:0000313" key="2">
    <source>
        <dbReference type="EMBL" id="SAY39128.1"/>
    </source>
</evidence>
<organism evidence="2 3">
    <name type="scientific">Candidatus Synechococcus spongiarum</name>
    <dbReference type="NCBI Taxonomy" id="431041"/>
    <lineage>
        <taxon>Bacteria</taxon>
        <taxon>Bacillati</taxon>
        <taxon>Cyanobacteriota</taxon>
        <taxon>Cyanophyceae</taxon>
        <taxon>Synechococcales</taxon>
        <taxon>Synechococcaceae</taxon>
        <taxon>Synechococcus</taxon>
    </lineage>
</organism>
<evidence type="ECO:0000313" key="3">
    <source>
        <dbReference type="Proteomes" id="UP000182631"/>
    </source>
</evidence>
<dbReference type="EMBL" id="FITM01000130">
    <property type="protein sequence ID" value="SAY39128.1"/>
    <property type="molecule type" value="Genomic_DNA"/>
</dbReference>
<sequence>MLVIGGVNIPATSGTGINYRETIYEAREGSRDSGEYHGYPLQPTQEVQGLP</sequence>
<feature type="region of interest" description="Disordered" evidence="1">
    <location>
        <begin position="30"/>
        <end position="51"/>
    </location>
</feature>
<feature type="compositionally biased region" description="Polar residues" evidence="1">
    <location>
        <begin position="42"/>
        <end position="51"/>
    </location>
</feature>
<name>A0A164YXZ8_9SYNE</name>
<proteinExistence type="predicted"/>
<reference evidence="3" key="1">
    <citation type="submission" date="2016-02" db="EMBL/GenBank/DDBJ databases">
        <authorList>
            <person name="liu f."/>
        </authorList>
    </citation>
    <scope>NUCLEOTIDE SEQUENCE [LARGE SCALE GENOMIC DNA]</scope>
</reference>
<gene>
    <name evidence="2" type="ORF">FLM9_1186</name>
</gene>
<accession>A0A164YXZ8</accession>
<dbReference type="Proteomes" id="UP000182631">
    <property type="component" value="Unassembled WGS sequence"/>
</dbReference>
<evidence type="ECO:0000256" key="1">
    <source>
        <dbReference type="SAM" id="MobiDB-lite"/>
    </source>
</evidence>
<dbReference type="AlphaFoldDB" id="A0A164YXZ8"/>
<protein>
    <submittedName>
        <fullName evidence="2">Uncharacterized protein</fullName>
    </submittedName>
</protein>
<keyword evidence="3" id="KW-1185">Reference proteome</keyword>